<accession>A0A931GHV0</accession>
<dbReference type="EMBL" id="JADOUA010000001">
    <property type="protein sequence ID" value="MBG6087302.1"/>
    <property type="molecule type" value="Genomic_DNA"/>
</dbReference>
<dbReference type="Proteomes" id="UP000614047">
    <property type="component" value="Unassembled WGS sequence"/>
</dbReference>
<keyword evidence="4" id="KW-1185">Reference proteome</keyword>
<keyword evidence="2" id="KW-0732">Signal</keyword>
<reference evidence="3" key="1">
    <citation type="submission" date="2020-11" db="EMBL/GenBank/DDBJ databases">
        <title>Sequencing the genomes of 1000 actinobacteria strains.</title>
        <authorList>
            <person name="Klenk H.-P."/>
        </authorList>
    </citation>
    <scope>NUCLEOTIDE SEQUENCE</scope>
    <source>
        <strain evidence="3">DSM 43175</strain>
    </source>
</reference>
<gene>
    <name evidence="3" type="ORF">IW256_001415</name>
</gene>
<evidence type="ECO:0000256" key="2">
    <source>
        <dbReference type="SAM" id="SignalP"/>
    </source>
</evidence>
<feature type="region of interest" description="Disordered" evidence="1">
    <location>
        <begin position="46"/>
        <end position="70"/>
    </location>
</feature>
<comment type="caution">
    <text evidence="3">The sequence shown here is derived from an EMBL/GenBank/DDBJ whole genome shotgun (WGS) entry which is preliminary data.</text>
</comment>
<evidence type="ECO:0000256" key="1">
    <source>
        <dbReference type="SAM" id="MobiDB-lite"/>
    </source>
</evidence>
<feature type="chain" id="PRO_5037850554" description="Lipoprotein" evidence="2">
    <location>
        <begin position="35"/>
        <end position="203"/>
    </location>
</feature>
<feature type="compositionally biased region" description="Low complexity" evidence="1">
    <location>
        <begin position="51"/>
        <end position="70"/>
    </location>
</feature>
<sequence>MHARLMPSSLNGRSCVRPAALALAALTTAGTLTACGDKPGSGAFKPNGSLSTTSPGAAGPGTTAAPAPSALPTAQVNQTVLERYREYRKIFKRAYERNDPSELSTVTMDPLLDQTTRDIEQLKARGQIWRFTTVSNAKVYARSKDGLTVYVIDCIRTLAGYRFSTKTGKRTGGGTGGSYLHRIAVRYDQGAWKVTDSVQDKKC</sequence>
<protein>
    <recommendedName>
        <fullName evidence="5">Lipoprotein</fullName>
    </recommendedName>
</protein>
<evidence type="ECO:0008006" key="5">
    <source>
        <dbReference type="Google" id="ProtNLM"/>
    </source>
</evidence>
<dbReference type="PROSITE" id="PS51257">
    <property type="entry name" value="PROKAR_LIPOPROTEIN"/>
    <property type="match status" value="1"/>
</dbReference>
<evidence type="ECO:0000313" key="4">
    <source>
        <dbReference type="Proteomes" id="UP000614047"/>
    </source>
</evidence>
<evidence type="ECO:0000313" key="3">
    <source>
        <dbReference type="EMBL" id="MBG6087302.1"/>
    </source>
</evidence>
<name>A0A931GHV0_9ACTN</name>
<proteinExistence type="predicted"/>
<feature type="signal peptide" evidence="2">
    <location>
        <begin position="1"/>
        <end position="34"/>
    </location>
</feature>
<organism evidence="3 4">
    <name type="scientific">Actinomadura viridis</name>
    <dbReference type="NCBI Taxonomy" id="58110"/>
    <lineage>
        <taxon>Bacteria</taxon>
        <taxon>Bacillati</taxon>
        <taxon>Actinomycetota</taxon>
        <taxon>Actinomycetes</taxon>
        <taxon>Streptosporangiales</taxon>
        <taxon>Thermomonosporaceae</taxon>
        <taxon>Actinomadura</taxon>
    </lineage>
</organism>
<dbReference type="AlphaFoldDB" id="A0A931GHV0"/>